<dbReference type="EMBL" id="MK072489">
    <property type="protein sequence ID" value="AYV85857.1"/>
    <property type="molecule type" value="Genomic_DNA"/>
</dbReference>
<name>A0A3G5AFA2_9VIRU</name>
<evidence type="ECO:0000313" key="2">
    <source>
        <dbReference type="EMBL" id="AYV85857.1"/>
    </source>
</evidence>
<protein>
    <submittedName>
        <fullName evidence="2">Uncharacterized protein</fullName>
    </submittedName>
</protein>
<keyword evidence="1" id="KW-0175">Coiled coil</keyword>
<organism evidence="2">
    <name type="scientific">Solivirus sp</name>
    <dbReference type="NCBI Taxonomy" id="2487772"/>
    <lineage>
        <taxon>Viruses</taxon>
        <taxon>Pithoviruses</taxon>
    </lineage>
</organism>
<evidence type="ECO:0000256" key="1">
    <source>
        <dbReference type="SAM" id="Coils"/>
    </source>
</evidence>
<accession>A0A3G5AFA2</accession>
<gene>
    <name evidence="2" type="ORF">Solivirus1_14</name>
</gene>
<feature type="coiled-coil region" evidence="1">
    <location>
        <begin position="102"/>
        <end position="129"/>
    </location>
</feature>
<proteinExistence type="predicted"/>
<sequence length="198" mass="23251">MDFANLLIQNEKESKIAWSPSCSFEVSTNKYIYGPIGRISPCSGEAKELPVWKYVLPTALRVDISSENEKIIEQLHDLIKGDKNLDIEYKNREITHISFRVKDEFKEEVEKFEQNEKERDAKIQKLIAELRELDFHIGDSYCDREPLFPNEWREIERVTYGPAHLNISCHSQTEIYKALEDAGVLDKYCPEWYRNGNF</sequence>
<reference evidence="2" key="1">
    <citation type="submission" date="2018-10" db="EMBL/GenBank/DDBJ databases">
        <title>Hidden diversity of soil giant viruses.</title>
        <authorList>
            <person name="Schulz F."/>
            <person name="Alteio L."/>
            <person name="Goudeau D."/>
            <person name="Ryan E.M."/>
            <person name="Malmstrom R.R."/>
            <person name="Blanchard J."/>
            <person name="Woyke T."/>
        </authorList>
    </citation>
    <scope>NUCLEOTIDE SEQUENCE</scope>
    <source>
        <strain evidence="2">SOV1</strain>
    </source>
</reference>